<evidence type="ECO:0000313" key="2">
    <source>
        <dbReference type="Proteomes" id="UP001177260"/>
    </source>
</evidence>
<organism evidence="1 2">
    <name type="scientific">Aspergillus melleus</name>
    <dbReference type="NCBI Taxonomy" id="138277"/>
    <lineage>
        <taxon>Eukaryota</taxon>
        <taxon>Fungi</taxon>
        <taxon>Dikarya</taxon>
        <taxon>Ascomycota</taxon>
        <taxon>Pezizomycotina</taxon>
        <taxon>Eurotiomycetes</taxon>
        <taxon>Eurotiomycetidae</taxon>
        <taxon>Eurotiales</taxon>
        <taxon>Aspergillaceae</taxon>
        <taxon>Aspergillus</taxon>
        <taxon>Aspergillus subgen. Circumdati</taxon>
    </lineage>
</organism>
<name>A0ACC3ASK6_9EURO</name>
<sequence>MQVAEILSDLTSLRVCDHHDALALVTVNDRLSATRLPSEHLSSVKSKDEDATDSADDDLRRAKELVELHYEIKARHVDGRVDGELALAREGINYPKQAKLKPSQIPGGEFLRSPAQCGEAFRPAAQPRPARSAKAKNFRLLSSDQSFFSSPTGFSRVTLFPGNHSYILSGWQGTHTMATTVDAKLLKQTKFPPEFSRKVDMTKVNIEVMKKWIAGKISDILGNEDDVVIELCFNLLEGSRFPDVKSLQIQLTGFLDKDTAKFCKELWSLCLSAQENPQGVPKELLEAKKLELIQEKIEAEKAAEEARRQKEQERTREREMEQLRRRERNDRGRGGRRGGARGGRDFDRRRSPPRRHSRERFREPPARREFDSYVPSGPRRGRYPSRSPSRSRSRSRSRQAQEQRQIQTPPVGEQLRLPGTSGPPQKAAKAQSGLRRDRRRPRSVSSRSSSRSRSRSPLESEEKGAAKRRRSSPYSSRADKRESPADIAKARKSRDHRRLSRSRERDDHRRRRYSRSFSRSRSRSRGRSRTASSSPRRGGDSRSRSRSRTRSRSRGPRDRKRRRSLQRYAPAARRRRNTSSVSVRSDKRQRMTDQEEPSARGSVSPPPPEKSSSADQKPKDTEEDRTTTTRARISRTELREKLLREKLVAMRRNASTDQSPWIHSATRSMKMVKSSGQEGPSQLSDF</sequence>
<proteinExistence type="predicted"/>
<reference evidence="1 2" key="1">
    <citation type="journal article" date="2023" name="ACS Omega">
        <title>Identification of the Neoaspergillic Acid Biosynthesis Gene Cluster by Establishing an In Vitro CRISPR-Ribonucleoprotein Genetic System in Aspergillus melleus.</title>
        <authorList>
            <person name="Yuan B."/>
            <person name="Grau M.F."/>
            <person name="Murata R.M."/>
            <person name="Torok T."/>
            <person name="Venkateswaran K."/>
            <person name="Stajich J.E."/>
            <person name="Wang C.C.C."/>
        </authorList>
    </citation>
    <scope>NUCLEOTIDE SEQUENCE [LARGE SCALE GENOMIC DNA]</scope>
    <source>
        <strain evidence="1 2">IMV 1140</strain>
    </source>
</reference>
<protein>
    <submittedName>
        <fullName evidence="1">Uncharacterized protein</fullName>
    </submittedName>
</protein>
<gene>
    <name evidence="1" type="ORF">N8T08_010287</name>
</gene>
<comment type="caution">
    <text evidence="1">The sequence shown here is derived from an EMBL/GenBank/DDBJ whole genome shotgun (WGS) entry which is preliminary data.</text>
</comment>
<evidence type="ECO:0000313" key="1">
    <source>
        <dbReference type="EMBL" id="KAK1140541.1"/>
    </source>
</evidence>
<dbReference type="EMBL" id="JAOPJF010000081">
    <property type="protein sequence ID" value="KAK1140541.1"/>
    <property type="molecule type" value="Genomic_DNA"/>
</dbReference>
<dbReference type="Proteomes" id="UP001177260">
    <property type="component" value="Unassembled WGS sequence"/>
</dbReference>
<keyword evidence="2" id="KW-1185">Reference proteome</keyword>
<accession>A0ACC3ASK6</accession>